<reference evidence="1" key="1">
    <citation type="submission" date="2007-06" db="EMBL/GenBank/DDBJ databases">
        <title>Full length cDNA sequences from Sitka Spruce (Picea sitchensis).</title>
        <authorList>
            <person name="Ralph S.G."/>
            <person name="Chun H.E."/>
            <person name="Liao N."/>
            <person name="Ali J."/>
            <person name="Reid K."/>
            <person name="Kolosova N."/>
            <person name="Cooper N."/>
            <person name="Cullis C."/>
            <person name="Jancsik S."/>
            <person name="Moore R."/>
            <person name="Mayo M."/>
            <person name="Wagner S."/>
            <person name="Holt R.A."/>
            <person name="Jones S.J.M."/>
            <person name="Marra M.A."/>
            <person name="Ritland C.E."/>
            <person name="Ritland K."/>
            <person name="Bohlmann J."/>
        </authorList>
    </citation>
    <scope>NUCLEOTIDE SEQUENCE</scope>
    <source>
        <tissue evidence="1">Bark</tissue>
    </source>
</reference>
<dbReference type="PANTHER" id="PTHR31579">
    <property type="entry name" value="OS03G0796600 PROTEIN"/>
    <property type="match status" value="1"/>
</dbReference>
<name>B8LS24_PICSI</name>
<dbReference type="NCBIfam" id="TIGR01615">
    <property type="entry name" value="A_thal_3542"/>
    <property type="match status" value="1"/>
</dbReference>
<dbReference type="EMBL" id="EF678726">
    <property type="protein sequence ID" value="ABR18454.1"/>
    <property type="molecule type" value="mRNA"/>
</dbReference>
<sequence>MPGYPLNESMLSGFFDVRKVSPSPPEIWPGEAPNADFPARQIPPGKCIPFYCGKHKAACRPTSQSQASRLLSGFGKESDEASSCSAKNGSDDSESDLAVMVHDFIENGSGAQDVSGVAPAENGAATILKLNETLQGLASSISSPERDLLSSIYQVLMNVNDTDLVCQSSRASCNGSCIRHLVVKSLKCSGYNASLCKIEWNNSGRVPGGQYEYIDIIVPDRNPNPADRIIIDTDFRTQFEVARPVPQYQATLKLLPAIFIGKAAKLEQILQIVCKAAKCSLNQNSMPLPPWRTLEYMKAKWFSAYERCSTTGSGEDRDPLIAKRTEVVSENKRCKEQLSHLRTFLKKETDTGFTALKSISNRGKIFGRAKPSRWSLAS</sequence>
<dbReference type="PANTHER" id="PTHR31579:SF39">
    <property type="entry name" value="OS01G0973600 PROTEIN"/>
    <property type="match status" value="1"/>
</dbReference>
<proteinExistence type="evidence at transcript level"/>
<dbReference type="Pfam" id="PF04720">
    <property type="entry name" value="PDDEXK_6"/>
    <property type="match status" value="1"/>
</dbReference>
<evidence type="ECO:0000313" key="1">
    <source>
        <dbReference type="EMBL" id="ABR18454.1"/>
    </source>
</evidence>
<dbReference type="InterPro" id="IPR006502">
    <property type="entry name" value="PDDEXK-like"/>
</dbReference>
<organism evidence="1">
    <name type="scientific">Picea sitchensis</name>
    <name type="common">Sitka spruce</name>
    <name type="synonym">Pinus sitchensis</name>
    <dbReference type="NCBI Taxonomy" id="3332"/>
    <lineage>
        <taxon>Eukaryota</taxon>
        <taxon>Viridiplantae</taxon>
        <taxon>Streptophyta</taxon>
        <taxon>Embryophyta</taxon>
        <taxon>Tracheophyta</taxon>
        <taxon>Spermatophyta</taxon>
        <taxon>Pinopsida</taxon>
        <taxon>Pinidae</taxon>
        <taxon>Conifers I</taxon>
        <taxon>Pinales</taxon>
        <taxon>Pinaceae</taxon>
        <taxon>Picea</taxon>
    </lineage>
</organism>
<accession>B8LS24</accession>
<dbReference type="AlphaFoldDB" id="B8LS24"/>
<protein>
    <submittedName>
        <fullName evidence="1">Uncharacterized protein</fullName>
    </submittedName>
</protein>